<evidence type="ECO:0000313" key="3">
    <source>
        <dbReference type="Proteomes" id="UP000029939"/>
    </source>
</evidence>
<feature type="region of interest" description="Disordered" evidence="1">
    <location>
        <begin position="68"/>
        <end position="89"/>
    </location>
</feature>
<gene>
    <name evidence="2" type="ORF">phi191_00087</name>
</gene>
<evidence type="ECO:0000313" key="2">
    <source>
        <dbReference type="EMBL" id="AHJ10683.1"/>
    </source>
</evidence>
<reference evidence="2 3" key="2">
    <citation type="journal article" date="2014" name="BMC Genomics">
        <title>Whole genome sequence comparison of vtx2-converting phages from Enteroaggregative Haemorrhagic Escherichia coli strains.</title>
        <authorList>
            <person name="Grande L."/>
            <person name="Michelacci V."/>
            <person name="Tozzoli R."/>
            <person name="Ranieri P."/>
            <person name="Maugliani A."/>
            <person name="Caprioli A."/>
            <person name="Morabito S."/>
        </authorList>
    </citation>
    <scope>NUCLEOTIDE SEQUENCE [LARGE SCALE GENOMIC DNA]</scope>
</reference>
<dbReference type="Pfam" id="PF16510">
    <property type="entry name" value="P22_portal"/>
    <property type="match status" value="1"/>
</dbReference>
<sequence length="89" mass="9943">MDPRRVFLSVSLLSLCSDIDSQPLWRDAANKACAYYDGDQLAPEVIQVLKDRGQPMTIHNLTCPHGRWCTGNGGKNKNGPDSDVRRSER</sequence>
<dbReference type="KEGG" id="vg:26516359"/>
<evidence type="ECO:0000256" key="1">
    <source>
        <dbReference type="SAM" id="MobiDB-lite"/>
    </source>
</evidence>
<reference evidence="2 3" key="1">
    <citation type="journal article" date="1998" name="J. Clin. Microbiol.">
        <title>Enteroaggregative, Shiga toxin-producing Escherichia coli O111:H2 associated with an outbreak of hemolytic-uremic syndrome.</title>
        <authorList>
            <person name="Morabito S."/>
            <person name="Karch H."/>
            <person name="Mariani-Kurkdjian P."/>
            <person name="Schmidt H."/>
            <person name="Minelli F."/>
            <person name="Bingen E."/>
            <person name="Caprioli A."/>
        </authorList>
    </citation>
    <scope>NUCLEOTIDE SEQUENCE [LARGE SCALE GENOMIC DNA]</scope>
</reference>
<dbReference type="Proteomes" id="UP000029939">
    <property type="component" value="Segment"/>
</dbReference>
<dbReference type="EMBL" id="KF971864">
    <property type="protein sequence ID" value="AHJ10683.1"/>
    <property type="molecule type" value="Genomic_DNA"/>
</dbReference>
<proteinExistence type="predicted"/>
<dbReference type="InterPro" id="IPR032427">
    <property type="entry name" value="P22_portal"/>
</dbReference>
<dbReference type="GeneID" id="26516359"/>
<protein>
    <submittedName>
        <fullName evidence="2">Uncharacterized protein</fullName>
    </submittedName>
</protein>
<name>A0A096XEV0_9CAUD</name>
<feature type="compositionally biased region" description="Basic and acidic residues" evidence="1">
    <location>
        <begin position="78"/>
        <end position="89"/>
    </location>
</feature>
<keyword evidence="3" id="KW-1185">Reference proteome</keyword>
<dbReference type="RefSeq" id="YP_009187945.1">
    <property type="nucleotide sequence ID" value="NC_028660.1"/>
</dbReference>
<accession>A0A096XEV0</accession>
<organism evidence="2 3">
    <name type="scientific">Escherichia phage phi191</name>
    <dbReference type="NCBI Taxonomy" id="1458706"/>
    <lineage>
        <taxon>Viruses</taxon>
        <taxon>Duplodnaviria</taxon>
        <taxon>Heunggongvirae</taxon>
        <taxon>Uroviricota</taxon>
        <taxon>Caudoviricetes</taxon>
        <taxon>Sepvirinae</taxon>
        <taxon>Oslovirus</taxon>
        <taxon>Oslovirus ov191</taxon>
    </lineage>
</organism>